<dbReference type="AlphaFoldDB" id="A0AAJ0BFF6"/>
<dbReference type="InterPro" id="IPR007577">
    <property type="entry name" value="GlycoTrfase_DXD_sugar-bd_CS"/>
</dbReference>
<protein>
    <submittedName>
        <fullName evidence="2">Lactosylceramide 4-alpha-galactosyltransferase</fullName>
    </submittedName>
</protein>
<accession>A0AAJ0BFF6</accession>
<dbReference type="Pfam" id="PF04488">
    <property type="entry name" value="Gly_transf_sug"/>
    <property type="match status" value="1"/>
</dbReference>
<dbReference type="InterPro" id="IPR029044">
    <property type="entry name" value="Nucleotide-diphossugar_trans"/>
</dbReference>
<proteinExistence type="inferred from homology"/>
<evidence type="ECO:0000313" key="3">
    <source>
        <dbReference type="Proteomes" id="UP001239445"/>
    </source>
</evidence>
<reference evidence="2" key="1">
    <citation type="submission" date="2023-06" db="EMBL/GenBank/DDBJ databases">
        <title>Genome-scale phylogeny and comparative genomics of the fungal order Sordariales.</title>
        <authorList>
            <consortium name="Lawrence Berkeley National Laboratory"/>
            <person name="Hensen N."/>
            <person name="Bonometti L."/>
            <person name="Westerberg I."/>
            <person name="Brannstrom I.O."/>
            <person name="Guillou S."/>
            <person name="Cros-Aarteil S."/>
            <person name="Calhoun S."/>
            <person name="Haridas S."/>
            <person name="Kuo A."/>
            <person name="Mondo S."/>
            <person name="Pangilinan J."/>
            <person name="Riley R."/>
            <person name="Labutti K."/>
            <person name="Andreopoulos B."/>
            <person name="Lipzen A."/>
            <person name="Chen C."/>
            <person name="Yanf M."/>
            <person name="Daum C."/>
            <person name="Ng V."/>
            <person name="Clum A."/>
            <person name="Steindorff A."/>
            <person name="Ohm R."/>
            <person name="Martin F."/>
            <person name="Silar P."/>
            <person name="Natvig D."/>
            <person name="Lalanne C."/>
            <person name="Gautier V."/>
            <person name="Ament-Velasquez S.L."/>
            <person name="Kruys A."/>
            <person name="Hutchinson M.I."/>
            <person name="Powell A.J."/>
            <person name="Barry K."/>
            <person name="Miller A.N."/>
            <person name="Grigoriev I.V."/>
            <person name="Debuchy R."/>
            <person name="Gladieux P."/>
            <person name="Thoren M.H."/>
            <person name="Johannesson H."/>
        </authorList>
    </citation>
    <scope>NUCLEOTIDE SEQUENCE</scope>
    <source>
        <strain evidence="2">PSN4</strain>
    </source>
</reference>
<organism evidence="2 3">
    <name type="scientific">Echria macrotheca</name>
    <dbReference type="NCBI Taxonomy" id="438768"/>
    <lineage>
        <taxon>Eukaryota</taxon>
        <taxon>Fungi</taxon>
        <taxon>Dikarya</taxon>
        <taxon>Ascomycota</taxon>
        <taxon>Pezizomycotina</taxon>
        <taxon>Sordariomycetes</taxon>
        <taxon>Sordariomycetidae</taxon>
        <taxon>Sordariales</taxon>
        <taxon>Schizotheciaceae</taxon>
        <taxon>Echria</taxon>
    </lineage>
</organism>
<dbReference type="Proteomes" id="UP001239445">
    <property type="component" value="Unassembled WGS sequence"/>
</dbReference>
<dbReference type="Gene3D" id="3.90.550.20">
    <property type="match status" value="1"/>
</dbReference>
<comment type="caution">
    <text evidence="2">The sequence shown here is derived from an EMBL/GenBank/DDBJ whole genome shotgun (WGS) entry which is preliminary data.</text>
</comment>
<sequence>MRFSWRRRLLLISAVAIGLGSLAYGILFVVFPPRFPYPTFRFVSLADDACDNALQSADLSSARPIIPNIVHYVWILKDPAELVLGFKVFVSVYSAHYYFRPDRIYLHTDAAPHVIEHARKKGSEWTKRVLALPGVTVNHVEAPRYTKKGVKLDKLEHRSDFVRLQALREYGGVYLDADAMPLRDVAELRNSGFRNVVGQQTGLAMWFHGYINNGVMFSVPNSTLMTLFYHAAHEFYDGEWDTASIKLLTDLANRLAAIPSEVLILQPQAFGPTSWERKDQERLFRPTPLDSTAPGLEEHETEQRLRNSTIQTNTCQNMLAWLKHREQLNERLPDTKLLDFTSTYILHAVDNHAPAIIGNGRGVDVEYILARQSSYARALFPAIRNAVLEGIVPKPEGVNLG</sequence>
<comment type="similarity">
    <text evidence="1">Belongs to the glycosyltransferase 32 family.</text>
</comment>
<dbReference type="SUPFAM" id="SSF53448">
    <property type="entry name" value="Nucleotide-diphospho-sugar transferases"/>
    <property type="match status" value="1"/>
</dbReference>
<evidence type="ECO:0000256" key="1">
    <source>
        <dbReference type="ARBA" id="ARBA00009003"/>
    </source>
</evidence>
<dbReference type="EMBL" id="MU839831">
    <property type="protein sequence ID" value="KAK1757007.1"/>
    <property type="molecule type" value="Genomic_DNA"/>
</dbReference>
<evidence type="ECO:0000313" key="2">
    <source>
        <dbReference type="EMBL" id="KAK1757007.1"/>
    </source>
</evidence>
<keyword evidence="3" id="KW-1185">Reference proteome</keyword>
<dbReference type="GO" id="GO:1901135">
    <property type="term" value="P:carbohydrate derivative metabolic process"/>
    <property type="evidence" value="ECO:0007669"/>
    <property type="project" value="UniProtKB-ARBA"/>
</dbReference>
<gene>
    <name evidence="2" type="ORF">QBC47DRAFT_297212</name>
</gene>
<dbReference type="PANTHER" id="PTHR46830">
    <property type="entry name" value="TRANSFERASE, PUTATIVE-RELATED"/>
    <property type="match status" value="1"/>
</dbReference>
<name>A0AAJ0BFF6_9PEZI</name>
<dbReference type="PANTHER" id="PTHR46830:SF2">
    <property type="entry name" value="ALPHA-1,4-N-ACETYLGLUCOSAMINYLTRANSFERASE"/>
    <property type="match status" value="1"/>
</dbReference>